<keyword evidence="2" id="KW-1185">Reference proteome</keyword>
<dbReference type="EMBL" id="JAFEMO010000015">
    <property type="protein sequence ID" value="KAH7544279.1"/>
    <property type="molecule type" value="Genomic_DNA"/>
</dbReference>
<dbReference type="PANTHER" id="PTHR47074:SF21">
    <property type="entry name" value="RNASE H TYPE-1 DOMAIN-CONTAINING PROTEIN"/>
    <property type="match status" value="1"/>
</dbReference>
<dbReference type="PANTHER" id="PTHR47074">
    <property type="entry name" value="BNAC02G40300D PROTEIN"/>
    <property type="match status" value="1"/>
</dbReference>
<reference evidence="1 2" key="1">
    <citation type="submission" date="2021-02" db="EMBL/GenBank/DDBJ databases">
        <title>Plant Genome Project.</title>
        <authorList>
            <person name="Zhang R.-G."/>
        </authorList>
    </citation>
    <scope>NUCLEOTIDE SEQUENCE [LARGE SCALE GENOMIC DNA]</scope>
    <source>
        <tissue evidence="1">Leaves</tissue>
    </source>
</reference>
<name>A0ABQ8H243_9ROSI</name>
<organism evidence="1 2">
    <name type="scientific">Xanthoceras sorbifolium</name>
    <dbReference type="NCBI Taxonomy" id="99658"/>
    <lineage>
        <taxon>Eukaryota</taxon>
        <taxon>Viridiplantae</taxon>
        <taxon>Streptophyta</taxon>
        <taxon>Embryophyta</taxon>
        <taxon>Tracheophyta</taxon>
        <taxon>Spermatophyta</taxon>
        <taxon>Magnoliopsida</taxon>
        <taxon>eudicotyledons</taxon>
        <taxon>Gunneridae</taxon>
        <taxon>Pentapetalae</taxon>
        <taxon>rosids</taxon>
        <taxon>malvids</taxon>
        <taxon>Sapindales</taxon>
        <taxon>Sapindaceae</taxon>
        <taxon>Xanthoceroideae</taxon>
        <taxon>Xanthoceras</taxon>
    </lineage>
</organism>
<dbReference type="Proteomes" id="UP000827721">
    <property type="component" value="Unassembled WGS sequence"/>
</dbReference>
<comment type="caution">
    <text evidence="1">The sequence shown here is derived from an EMBL/GenBank/DDBJ whole genome shotgun (WGS) entry which is preliminary data.</text>
</comment>
<proteinExistence type="predicted"/>
<evidence type="ECO:0000313" key="1">
    <source>
        <dbReference type="EMBL" id="KAH7544279.1"/>
    </source>
</evidence>
<evidence type="ECO:0000313" key="2">
    <source>
        <dbReference type="Proteomes" id="UP000827721"/>
    </source>
</evidence>
<sequence>MCNLASRHVPVEILCPFGKMEPETTLHDLWVCRDLKSLRSDLNLFELPFDQANIHLLDFLFLCRSLLYQNKFESFLAEFQQVKKVVSAHRPLVVVRWSPPRQGYFKVNTNAAMAPDVASVGLGIVIRDSSDLLVAAGTMRVRGHFSAHSLTKLAVKANGELVWLEDVSPSIAPLISEDASLLV</sequence>
<gene>
    <name evidence="1" type="ORF">JRO89_XS15G0140500</name>
</gene>
<accession>A0ABQ8H243</accession>
<dbReference type="InterPro" id="IPR052929">
    <property type="entry name" value="RNase_H-like_EbsB-rel"/>
</dbReference>
<protein>
    <submittedName>
        <fullName evidence="1">Uncharacterized protein</fullName>
    </submittedName>
</protein>